<sequence>MHKRNVLNSPRLLKLKRKKRNVFIRKILILIFGFLIIVVILSYISRVKRLNISEMEITGNNIVDMQLLKTAVENKIIGNYLWIFPKTNILFYPKNKIKNELSNQFKRLKDITLNIKNRRILEIAVTERSGKYIWCGETFNLESKPQIEKCYFLDDEGYIFDEAPYFSGEVYFKFYGYVKLADGLPTGSYFFKENFKNVILFKQMLEDTDLEPVAFYMQENGDVKMLLSKENKLATSPEIRFKTNADLEKVAENLKVALDTEPLKSEFKNKYSLLLYIDLRFENKVYYKFR</sequence>
<dbReference type="STRING" id="1801732.A2814_03570"/>
<feature type="transmembrane region" description="Helical" evidence="1">
    <location>
        <begin position="21"/>
        <end position="44"/>
    </location>
</feature>
<reference evidence="2 3" key="1">
    <citation type="journal article" date="2016" name="Nat. Commun.">
        <title>Thousands of microbial genomes shed light on interconnected biogeochemical processes in an aquifer system.</title>
        <authorList>
            <person name="Anantharaman K."/>
            <person name="Brown C.T."/>
            <person name="Hug L.A."/>
            <person name="Sharon I."/>
            <person name="Castelle C.J."/>
            <person name="Probst A.J."/>
            <person name="Thomas B.C."/>
            <person name="Singh A."/>
            <person name="Wilkins M.J."/>
            <person name="Karaoz U."/>
            <person name="Brodie E.L."/>
            <person name="Williams K.H."/>
            <person name="Hubbard S.S."/>
            <person name="Banfield J.F."/>
        </authorList>
    </citation>
    <scope>NUCLEOTIDE SEQUENCE [LARGE SCALE GENOMIC DNA]</scope>
</reference>
<protein>
    <recommendedName>
        <fullName evidence="4">POTRA domain-containing protein</fullName>
    </recommendedName>
</protein>
<dbReference type="AlphaFoldDB" id="A0A1F6UUP0"/>
<dbReference type="Proteomes" id="UP000177869">
    <property type="component" value="Unassembled WGS sequence"/>
</dbReference>
<gene>
    <name evidence="2" type="ORF">A2814_03570</name>
</gene>
<comment type="caution">
    <text evidence="2">The sequence shown here is derived from an EMBL/GenBank/DDBJ whole genome shotgun (WGS) entry which is preliminary data.</text>
</comment>
<accession>A0A1F6UUP0</accession>
<evidence type="ECO:0008006" key="4">
    <source>
        <dbReference type="Google" id="ProtNLM"/>
    </source>
</evidence>
<keyword evidence="1" id="KW-1133">Transmembrane helix</keyword>
<proteinExistence type="predicted"/>
<dbReference type="EMBL" id="MFTI01000008">
    <property type="protein sequence ID" value="OGI61038.1"/>
    <property type="molecule type" value="Genomic_DNA"/>
</dbReference>
<evidence type="ECO:0000256" key="1">
    <source>
        <dbReference type="SAM" id="Phobius"/>
    </source>
</evidence>
<evidence type="ECO:0000313" key="3">
    <source>
        <dbReference type="Proteomes" id="UP000177869"/>
    </source>
</evidence>
<keyword evidence="1" id="KW-0812">Transmembrane</keyword>
<keyword evidence="1" id="KW-0472">Membrane</keyword>
<organism evidence="2 3">
    <name type="scientific">Candidatus Nomurabacteria bacterium RIFCSPHIGHO2_01_FULL_38_19</name>
    <dbReference type="NCBI Taxonomy" id="1801732"/>
    <lineage>
        <taxon>Bacteria</taxon>
        <taxon>Candidatus Nomuraibacteriota</taxon>
    </lineage>
</organism>
<name>A0A1F6UUP0_9BACT</name>
<evidence type="ECO:0000313" key="2">
    <source>
        <dbReference type="EMBL" id="OGI61038.1"/>
    </source>
</evidence>